<evidence type="ECO:0000313" key="2">
    <source>
        <dbReference type="EnsemblPlants" id="Zm00001eb267030_P005"/>
    </source>
</evidence>
<keyword evidence="3" id="KW-1185">Reference proteome</keyword>
<dbReference type="Proteomes" id="UP000007305">
    <property type="component" value="Chromosome 6"/>
</dbReference>
<dbReference type="RefSeq" id="NP_001358363.1">
    <property type="nucleotide sequence ID" value="NM_001371434.1"/>
</dbReference>
<feature type="compositionally biased region" description="Basic residues" evidence="1">
    <location>
        <begin position="100"/>
        <end position="120"/>
    </location>
</feature>
<organism evidence="2 3">
    <name type="scientific">Zea mays</name>
    <name type="common">Maize</name>
    <dbReference type="NCBI Taxonomy" id="4577"/>
    <lineage>
        <taxon>Eukaryota</taxon>
        <taxon>Viridiplantae</taxon>
        <taxon>Streptophyta</taxon>
        <taxon>Embryophyta</taxon>
        <taxon>Tracheophyta</taxon>
        <taxon>Spermatophyta</taxon>
        <taxon>Magnoliopsida</taxon>
        <taxon>Liliopsida</taxon>
        <taxon>Poales</taxon>
        <taxon>Poaceae</taxon>
        <taxon>PACMAD clade</taxon>
        <taxon>Panicoideae</taxon>
        <taxon>Andropogonodae</taxon>
        <taxon>Andropogoneae</taxon>
        <taxon>Tripsacinae</taxon>
        <taxon>Zea</taxon>
    </lineage>
</organism>
<evidence type="ECO:0000256" key="1">
    <source>
        <dbReference type="SAM" id="MobiDB-lite"/>
    </source>
</evidence>
<reference evidence="3" key="1">
    <citation type="journal article" date="2009" name="Science">
        <title>The B73 maize genome: complexity, diversity, and dynamics.</title>
        <authorList>
            <person name="Schnable P.S."/>
            <person name="Ware D."/>
            <person name="Fulton R.S."/>
            <person name="Stein J.C."/>
            <person name="Wei F."/>
            <person name="Pasternak S."/>
            <person name="Liang C."/>
            <person name="Zhang J."/>
            <person name="Fulton L."/>
            <person name="Graves T.A."/>
            <person name="Minx P."/>
            <person name="Reily A.D."/>
            <person name="Courtney L."/>
            <person name="Kruchowski S.S."/>
            <person name="Tomlinson C."/>
            <person name="Strong C."/>
            <person name="Delehaunty K."/>
            <person name="Fronick C."/>
            <person name="Courtney B."/>
            <person name="Rock S.M."/>
            <person name="Belter E."/>
            <person name="Du F."/>
            <person name="Kim K."/>
            <person name="Abbott R.M."/>
            <person name="Cotton M."/>
            <person name="Levy A."/>
            <person name="Marchetto P."/>
            <person name="Ochoa K."/>
            <person name="Jackson S.M."/>
            <person name="Gillam B."/>
            <person name="Chen W."/>
            <person name="Yan L."/>
            <person name="Higginbotham J."/>
            <person name="Cardenas M."/>
            <person name="Waligorski J."/>
            <person name="Applebaum E."/>
            <person name="Phelps L."/>
            <person name="Falcone J."/>
            <person name="Kanchi K."/>
            <person name="Thane T."/>
            <person name="Scimone A."/>
            <person name="Thane N."/>
            <person name="Henke J."/>
            <person name="Wang T."/>
            <person name="Ruppert J."/>
            <person name="Shah N."/>
            <person name="Rotter K."/>
            <person name="Hodges J."/>
            <person name="Ingenthron E."/>
            <person name="Cordes M."/>
            <person name="Kohlberg S."/>
            <person name="Sgro J."/>
            <person name="Delgado B."/>
            <person name="Mead K."/>
            <person name="Chinwalla A."/>
            <person name="Leonard S."/>
            <person name="Crouse K."/>
            <person name="Collura K."/>
            <person name="Kudrna D."/>
            <person name="Currie J."/>
            <person name="He R."/>
            <person name="Angelova A."/>
            <person name="Rajasekar S."/>
            <person name="Mueller T."/>
            <person name="Lomeli R."/>
            <person name="Scara G."/>
            <person name="Ko A."/>
            <person name="Delaney K."/>
            <person name="Wissotski M."/>
            <person name="Lopez G."/>
            <person name="Campos D."/>
            <person name="Braidotti M."/>
            <person name="Ashley E."/>
            <person name="Golser W."/>
            <person name="Kim H."/>
            <person name="Lee S."/>
            <person name="Lin J."/>
            <person name="Dujmic Z."/>
            <person name="Kim W."/>
            <person name="Talag J."/>
            <person name="Zuccolo A."/>
            <person name="Fan C."/>
            <person name="Sebastian A."/>
            <person name="Kramer M."/>
            <person name="Spiegel L."/>
            <person name="Nascimento L."/>
            <person name="Zutavern T."/>
            <person name="Miller B."/>
            <person name="Ambroise C."/>
            <person name="Muller S."/>
            <person name="Spooner W."/>
            <person name="Narechania A."/>
            <person name="Ren L."/>
            <person name="Wei S."/>
            <person name="Kumari S."/>
            <person name="Faga B."/>
            <person name="Levy M.J."/>
            <person name="McMahan L."/>
            <person name="Van Buren P."/>
            <person name="Vaughn M.W."/>
            <person name="Ying K."/>
            <person name="Yeh C.-T."/>
            <person name="Emrich S.J."/>
            <person name="Jia Y."/>
            <person name="Kalyanaraman A."/>
            <person name="Hsia A.-P."/>
            <person name="Barbazuk W.B."/>
            <person name="Baucom R.S."/>
            <person name="Brutnell T.P."/>
            <person name="Carpita N.C."/>
            <person name="Chaparro C."/>
            <person name="Chia J.-M."/>
            <person name="Deragon J.-M."/>
            <person name="Estill J.C."/>
            <person name="Fu Y."/>
            <person name="Jeddeloh J.A."/>
            <person name="Han Y."/>
            <person name="Lee H."/>
            <person name="Li P."/>
            <person name="Lisch D.R."/>
            <person name="Liu S."/>
            <person name="Liu Z."/>
            <person name="Nagel D.H."/>
            <person name="McCann M.C."/>
            <person name="SanMiguel P."/>
            <person name="Myers A.M."/>
            <person name="Nettleton D."/>
            <person name="Nguyen J."/>
            <person name="Penning B.W."/>
            <person name="Ponnala L."/>
            <person name="Schneider K.L."/>
            <person name="Schwartz D.C."/>
            <person name="Sharma A."/>
            <person name="Soderlund C."/>
            <person name="Springer N.M."/>
            <person name="Sun Q."/>
            <person name="Wang H."/>
            <person name="Waterman M."/>
            <person name="Westerman R."/>
            <person name="Wolfgruber T.K."/>
            <person name="Yang L."/>
            <person name="Yu Y."/>
            <person name="Zhang L."/>
            <person name="Zhou S."/>
            <person name="Zhu Q."/>
            <person name="Bennetzen J.L."/>
            <person name="Dawe R.K."/>
            <person name="Jiang J."/>
            <person name="Jiang N."/>
            <person name="Presting G.G."/>
            <person name="Wessler S.R."/>
            <person name="Aluru S."/>
            <person name="Martienssen R.A."/>
            <person name="Clifton S.W."/>
            <person name="McCombie W.R."/>
            <person name="Wing R.A."/>
            <person name="Wilson R.K."/>
        </authorList>
    </citation>
    <scope>NUCLEOTIDE SEQUENCE [LARGE SCALE GENOMIC DNA]</scope>
    <source>
        <strain evidence="3">cv. B73</strain>
    </source>
</reference>
<dbReference type="AlphaFoldDB" id="A0A804PS59"/>
<dbReference type="Gramene" id="Zm00001eb267030_T005">
    <property type="protein sequence ID" value="Zm00001eb267030_P005"/>
    <property type="gene ID" value="Zm00001eb267030"/>
</dbReference>
<feature type="compositionally biased region" description="Basic residues" evidence="1">
    <location>
        <begin position="76"/>
        <end position="89"/>
    </location>
</feature>
<dbReference type="InParanoid" id="A0A804PS59"/>
<reference evidence="2" key="3">
    <citation type="submission" date="2021-05" db="UniProtKB">
        <authorList>
            <consortium name="EnsemblPlants"/>
        </authorList>
    </citation>
    <scope>IDENTIFICATION</scope>
    <source>
        <strain evidence="2">cv. B73</strain>
    </source>
</reference>
<protein>
    <submittedName>
        <fullName evidence="2">Uncharacterized protein</fullName>
    </submittedName>
</protein>
<name>A0A804PS59_MAIZE</name>
<dbReference type="GeneID" id="100280933"/>
<dbReference type="EnsemblPlants" id="Zm00001eb267030_T005">
    <property type="protein sequence ID" value="Zm00001eb267030_P005"/>
    <property type="gene ID" value="Zm00001eb267030"/>
</dbReference>
<gene>
    <name evidence="2" type="primary">LOC100280933</name>
</gene>
<accession>A0A804PS59</accession>
<sequence length="120" mass="14249">MLPCWLQQQQQLYKYLTTAHTRFTQRSSIINYCPFSSPSAAEHHELHRRRRWRQEVLAGSGRAQPGRSQEGDPVRQARRRHRRAARRHAGDHGFPPQPRSHLRRHRRGGTPHRLRIKSIK</sequence>
<reference evidence="2" key="2">
    <citation type="submission" date="2019-07" db="EMBL/GenBank/DDBJ databases">
        <authorList>
            <person name="Seetharam A."/>
            <person name="Woodhouse M."/>
            <person name="Cannon E."/>
        </authorList>
    </citation>
    <scope>NUCLEOTIDE SEQUENCE [LARGE SCALE GENOMIC DNA]</scope>
    <source>
        <strain evidence="2">cv. B73</strain>
    </source>
</reference>
<proteinExistence type="predicted"/>
<feature type="region of interest" description="Disordered" evidence="1">
    <location>
        <begin position="54"/>
        <end position="120"/>
    </location>
</feature>
<evidence type="ECO:0000313" key="3">
    <source>
        <dbReference type="Proteomes" id="UP000007305"/>
    </source>
</evidence>